<accession>A0A4Y2D553</accession>
<organism evidence="1 2">
    <name type="scientific">Araneus ventricosus</name>
    <name type="common">Orbweaver spider</name>
    <name type="synonym">Epeira ventricosa</name>
    <dbReference type="NCBI Taxonomy" id="182803"/>
    <lineage>
        <taxon>Eukaryota</taxon>
        <taxon>Metazoa</taxon>
        <taxon>Ecdysozoa</taxon>
        <taxon>Arthropoda</taxon>
        <taxon>Chelicerata</taxon>
        <taxon>Arachnida</taxon>
        <taxon>Araneae</taxon>
        <taxon>Araneomorphae</taxon>
        <taxon>Entelegynae</taxon>
        <taxon>Araneoidea</taxon>
        <taxon>Araneidae</taxon>
        <taxon>Araneus</taxon>
    </lineage>
</organism>
<reference evidence="1 2" key="1">
    <citation type="journal article" date="2019" name="Sci. Rep.">
        <title>Orb-weaving spider Araneus ventricosus genome elucidates the spidroin gene catalogue.</title>
        <authorList>
            <person name="Kono N."/>
            <person name="Nakamura H."/>
            <person name="Ohtoshi R."/>
            <person name="Moran D.A.P."/>
            <person name="Shinohara A."/>
            <person name="Yoshida Y."/>
            <person name="Fujiwara M."/>
            <person name="Mori M."/>
            <person name="Tomita M."/>
            <person name="Arakawa K."/>
        </authorList>
    </citation>
    <scope>NUCLEOTIDE SEQUENCE [LARGE SCALE GENOMIC DNA]</scope>
</reference>
<dbReference type="Proteomes" id="UP000499080">
    <property type="component" value="Unassembled WGS sequence"/>
</dbReference>
<protein>
    <submittedName>
        <fullName evidence="1">Uncharacterized protein</fullName>
    </submittedName>
</protein>
<name>A0A4Y2D553_ARAVE</name>
<sequence>MALSSGTASPVSLPPVPWWDGELESQRKKTRALRARFQRYRNPTERPLRRQIYKREEARYKYLIKLKSRRCFEIYCTEISKIHPFKLPYKLAAGKIRTATIMQSVQKADGSYTTSMEDTVTTIVARLFPLEHSHSETLAQREVRRLVTEYNGTELPPPFPYGKSRESLNKWRLERLRGSMDSRWKFSG</sequence>
<proteinExistence type="predicted"/>
<dbReference type="AlphaFoldDB" id="A0A4Y2D553"/>
<dbReference type="OrthoDB" id="6436235at2759"/>
<gene>
    <name evidence="1" type="ORF">AVEN_7954_1</name>
</gene>
<evidence type="ECO:0000313" key="1">
    <source>
        <dbReference type="EMBL" id="GBM10685.1"/>
    </source>
</evidence>
<evidence type="ECO:0000313" key="2">
    <source>
        <dbReference type="Proteomes" id="UP000499080"/>
    </source>
</evidence>
<keyword evidence="2" id="KW-1185">Reference proteome</keyword>
<dbReference type="EMBL" id="BGPR01000289">
    <property type="protein sequence ID" value="GBM10685.1"/>
    <property type="molecule type" value="Genomic_DNA"/>
</dbReference>
<comment type="caution">
    <text evidence="1">The sequence shown here is derived from an EMBL/GenBank/DDBJ whole genome shotgun (WGS) entry which is preliminary data.</text>
</comment>